<gene>
    <name evidence="1" type="ORF">M670_04526</name>
</gene>
<dbReference type="AlphaFoldDB" id="A0A072NF02"/>
<organism evidence="1 2">
    <name type="scientific">Schinkia azotoformans MEV2011</name>
    <dbReference type="NCBI Taxonomy" id="1348973"/>
    <lineage>
        <taxon>Bacteria</taxon>
        <taxon>Bacillati</taxon>
        <taxon>Bacillota</taxon>
        <taxon>Bacilli</taxon>
        <taxon>Bacillales</taxon>
        <taxon>Bacillaceae</taxon>
        <taxon>Calidifontibacillus/Schinkia group</taxon>
        <taxon>Schinkia</taxon>
    </lineage>
</organism>
<name>A0A072NF02_SCHAZ</name>
<proteinExistence type="predicted"/>
<evidence type="ECO:0000313" key="1">
    <source>
        <dbReference type="EMBL" id="KEF36289.1"/>
    </source>
</evidence>
<dbReference type="Proteomes" id="UP000027936">
    <property type="component" value="Unassembled WGS sequence"/>
</dbReference>
<dbReference type="EMBL" id="JJRY01000030">
    <property type="protein sequence ID" value="KEF36289.1"/>
    <property type="molecule type" value="Genomic_DNA"/>
</dbReference>
<accession>A0A072NF02</accession>
<reference evidence="1 2" key="1">
    <citation type="submission" date="2014-04" db="EMBL/GenBank/DDBJ databases">
        <title>Draft genome sequence of Bacillus azotoformans MEV2011, a (co-) denitrifying strain unable to grow in the presence of oxygen.</title>
        <authorList>
            <person name="Nielsen M."/>
            <person name="Schreiber L."/>
            <person name="Finster K."/>
            <person name="Schramm A."/>
        </authorList>
    </citation>
    <scope>NUCLEOTIDE SEQUENCE [LARGE SCALE GENOMIC DNA]</scope>
    <source>
        <strain evidence="1 2">MEV2011</strain>
    </source>
</reference>
<comment type="caution">
    <text evidence="1">The sequence shown here is derived from an EMBL/GenBank/DDBJ whole genome shotgun (WGS) entry which is preliminary data.</text>
</comment>
<sequence>MEQEACDSLIEEALHFEGLSLCLRFIHKQGEHKTLRLRSVNAVKALSSHRQESKPIITAPPHGGLPFNFRQDCQVFKKYKTIESNQNLMSQIRDHTPKP</sequence>
<evidence type="ECO:0000313" key="2">
    <source>
        <dbReference type="Proteomes" id="UP000027936"/>
    </source>
</evidence>
<protein>
    <submittedName>
        <fullName evidence="1">Uncharacterized protein</fullName>
    </submittedName>
</protein>